<dbReference type="PROSITE" id="PS00107">
    <property type="entry name" value="PROTEIN_KINASE_ATP"/>
    <property type="match status" value="1"/>
</dbReference>
<evidence type="ECO:0000256" key="3">
    <source>
        <dbReference type="ARBA" id="ARBA00022786"/>
    </source>
</evidence>
<evidence type="ECO:0000313" key="7">
    <source>
        <dbReference type="Proteomes" id="UP000238479"/>
    </source>
</evidence>
<dbReference type="GO" id="GO:0004672">
    <property type="term" value="F:protein kinase activity"/>
    <property type="evidence" value="ECO:0007669"/>
    <property type="project" value="InterPro"/>
</dbReference>
<evidence type="ECO:0000313" key="6">
    <source>
        <dbReference type="EMBL" id="PRQ20843.1"/>
    </source>
</evidence>
<proteinExistence type="predicted"/>
<dbReference type="InterPro" id="IPR017441">
    <property type="entry name" value="Protein_kinase_ATP_BS"/>
</dbReference>
<dbReference type="InterPro" id="IPR001245">
    <property type="entry name" value="Ser-Thr/Tyr_kinase_cat_dom"/>
</dbReference>
<keyword evidence="7" id="KW-1185">Reference proteome</keyword>
<keyword evidence="4" id="KW-0067">ATP-binding</keyword>
<gene>
    <name evidence="6" type="ORF">RchiOBHm_Chr7g0232541</name>
</gene>
<dbReference type="Proteomes" id="UP000238479">
    <property type="component" value="Chromosome 7"/>
</dbReference>
<dbReference type="InterPro" id="IPR011009">
    <property type="entry name" value="Kinase-like_dom_sf"/>
</dbReference>
<sequence length="201" mass="23044">MIVPFFFLQIRKRFTFFSKSVESNSRQGIFGESALIGESNSSTEFFDTNKEAKVLLAKEAYERQVAELNALKESTGKKEFVDALFSCDNRYRRYSRKEIEIATNFFSETNVIGEGGYGKVYKCSLDQTPVAVKVLRPDAVEKKEEFLKEVEILSQLPMLGGSSGKELVPLKQGLEFEPCEWSSQYWECFPPKWGPTRLERN</sequence>
<feature type="binding site" evidence="4">
    <location>
        <position position="133"/>
    </location>
    <ligand>
        <name>ATP</name>
        <dbReference type="ChEBI" id="CHEBI:30616"/>
    </ligand>
</feature>
<dbReference type="GO" id="GO:0061630">
    <property type="term" value="F:ubiquitin protein ligase activity"/>
    <property type="evidence" value="ECO:0007669"/>
    <property type="project" value="UniProtKB-EC"/>
</dbReference>
<reference evidence="6 7" key="1">
    <citation type="journal article" date="2018" name="Nat. Genet.">
        <title>The Rosa genome provides new insights in the design of modern roses.</title>
        <authorList>
            <person name="Bendahmane M."/>
        </authorList>
    </citation>
    <scope>NUCLEOTIDE SEQUENCE [LARGE SCALE GENOMIC DNA]</scope>
    <source>
        <strain evidence="7">cv. Old Blush</strain>
    </source>
</reference>
<dbReference type="PROSITE" id="PS50011">
    <property type="entry name" value="PROTEIN_KINASE_DOM"/>
    <property type="match status" value="1"/>
</dbReference>
<comment type="caution">
    <text evidence="6">The sequence shown here is derived from an EMBL/GenBank/DDBJ whole genome shotgun (WGS) entry which is preliminary data.</text>
</comment>
<keyword evidence="4" id="KW-0547">Nucleotide-binding</keyword>
<protein>
    <recommendedName>
        <fullName evidence="2">RING-type E3 ubiquitin transferase</fullName>
        <ecNumber evidence="2">2.3.2.27</ecNumber>
    </recommendedName>
</protein>
<dbReference type="Gene3D" id="3.30.200.20">
    <property type="entry name" value="Phosphorylase Kinase, domain 1"/>
    <property type="match status" value="1"/>
</dbReference>
<feature type="domain" description="Protein kinase" evidence="5">
    <location>
        <begin position="106"/>
        <end position="201"/>
    </location>
</feature>
<dbReference type="AlphaFoldDB" id="A0A2P6PFY7"/>
<keyword evidence="3" id="KW-0833">Ubl conjugation pathway</keyword>
<dbReference type="GO" id="GO:0005524">
    <property type="term" value="F:ATP binding"/>
    <property type="evidence" value="ECO:0007669"/>
    <property type="project" value="UniProtKB-UniRule"/>
</dbReference>
<dbReference type="EMBL" id="PDCK01000045">
    <property type="protein sequence ID" value="PRQ20843.1"/>
    <property type="molecule type" value="Genomic_DNA"/>
</dbReference>
<name>A0A2P6PFY7_ROSCH</name>
<dbReference type="EC" id="2.3.2.27" evidence="2"/>
<evidence type="ECO:0000256" key="4">
    <source>
        <dbReference type="PROSITE-ProRule" id="PRU10141"/>
    </source>
</evidence>
<dbReference type="InterPro" id="IPR051348">
    <property type="entry name" value="U-box_ubiquitin_ligases"/>
</dbReference>
<dbReference type="PANTHER" id="PTHR45647">
    <property type="entry name" value="OS02G0152300 PROTEIN"/>
    <property type="match status" value="1"/>
</dbReference>
<evidence type="ECO:0000259" key="5">
    <source>
        <dbReference type="PROSITE" id="PS50011"/>
    </source>
</evidence>
<dbReference type="PANTHER" id="PTHR45647:SF65">
    <property type="entry name" value="U-BOX DOMAIN-CONTAINING PROTEIN KINASE FAMILY PROTEIN"/>
    <property type="match status" value="1"/>
</dbReference>
<dbReference type="InterPro" id="IPR000719">
    <property type="entry name" value="Prot_kinase_dom"/>
</dbReference>
<comment type="catalytic activity">
    <reaction evidence="1">
        <text>S-ubiquitinyl-[E2 ubiquitin-conjugating enzyme]-L-cysteine + [acceptor protein]-L-lysine = [E2 ubiquitin-conjugating enzyme]-L-cysteine + N(6)-ubiquitinyl-[acceptor protein]-L-lysine.</text>
        <dbReference type="EC" id="2.3.2.27"/>
    </reaction>
</comment>
<dbReference type="Gramene" id="PRQ20843">
    <property type="protein sequence ID" value="PRQ20843"/>
    <property type="gene ID" value="RchiOBHm_Chr7g0232541"/>
</dbReference>
<evidence type="ECO:0000256" key="2">
    <source>
        <dbReference type="ARBA" id="ARBA00012483"/>
    </source>
</evidence>
<accession>A0A2P6PFY7</accession>
<evidence type="ECO:0000256" key="1">
    <source>
        <dbReference type="ARBA" id="ARBA00000900"/>
    </source>
</evidence>
<keyword evidence="6" id="KW-0808">Transferase</keyword>
<dbReference type="Pfam" id="PF07714">
    <property type="entry name" value="PK_Tyr_Ser-Thr"/>
    <property type="match status" value="1"/>
</dbReference>
<dbReference type="SUPFAM" id="SSF56112">
    <property type="entry name" value="Protein kinase-like (PK-like)"/>
    <property type="match status" value="1"/>
</dbReference>
<organism evidence="6 7">
    <name type="scientific">Rosa chinensis</name>
    <name type="common">China rose</name>
    <dbReference type="NCBI Taxonomy" id="74649"/>
    <lineage>
        <taxon>Eukaryota</taxon>
        <taxon>Viridiplantae</taxon>
        <taxon>Streptophyta</taxon>
        <taxon>Embryophyta</taxon>
        <taxon>Tracheophyta</taxon>
        <taxon>Spermatophyta</taxon>
        <taxon>Magnoliopsida</taxon>
        <taxon>eudicotyledons</taxon>
        <taxon>Gunneridae</taxon>
        <taxon>Pentapetalae</taxon>
        <taxon>rosids</taxon>
        <taxon>fabids</taxon>
        <taxon>Rosales</taxon>
        <taxon>Rosaceae</taxon>
        <taxon>Rosoideae</taxon>
        <taxon>Rosoideae incertae sedis</taxon>
        <taxon>Rosa</taxon>
    </lineage>
</organism>